<dbReference type="AlphaFoldDB" id="A0A559J3C8"/>
<dbReference type="PROSITE" id="PS51831">
    <property type="entry name" value="HD"/>
    <property type="match status" value="1"/>
</dbReference>
<name>A0A559J3C8_9BACL</name>
<keyword evidence="3" id="KW-1185">Reference proteome</keyword>
<dbReference type="EMBL" id="VNJK01000001">
    <property type="protein sequence ID" value="TVX94387.1"/>
    <property type="molecule type" value="Genomic_DNA"/>
</dbReference>
<dbReference type="PANTHER" id="PTHR35795">
    <property type="entry name" value="SLR1885 PROTEIN"/>
    <property type="match status" value="1"/>
</dbReference>
<accession>A0A559J3C8</accession>
<protein>
    <submittedName>
        <fullName evidence="2">HD domain-containing protein</fullName>
    </submittedName>
</protein>
<reference evidence="2 3" key="1">
    <citation type="submission" date="2019-07" db="EMBL/GenBank/DDBJ databases">
        <authorList>
            <person name="Kim J."/>
        </authorList>
    </citation>
    <scope>NUCLEOTIDE SEQUENCE [LARGE SCALE GENOMIC DNA]</scope>
    <source>
        <strain evidence="2 3">N4</strain>
    </source>
</reference>
<dbReference type="SUPFAM" id="SSF109604">
    <property type="entry name" value="HD-domain/PDEase-like"/>
    <property type="match status" value="1"/>
</dbReference>
<evidence type="ECO:0000313" key="2">
    <source>
        <dbReference type="EMBL" id="TVX94387.1"/>
    </source>
</evidence>
<proteinExistence type="predicted"/>
<feature type="domain" description="HD" evidence="1">
    <location>
        <begin position="32"/>
        <end position="147"/>
    </location>
</feature>
<dbReference type="InterPro" id="IPR051094">
    <property type="entry name" value="Diverse_Catalytic_Enzymes"/>
</dbReference>
<dbReference type="PANTHER" id="PTHR35795:SF1">
    <property type="entry name" value="BIS(5'-NUCLEOSYL)-TETRAPHOSPHATASE, SYMMETRICAL"/>
    <property type="match status" value="1"/>
</dbReference>
<dbReference type="Proteomes" id="UP000318102">
    <property type="component" value="Unassembled WGS sequence"/>
</dbReference>
<gene>
    <name evidence="2" type="ORF">FPZ44_15800</name>
</gene>
<evidence type="ECO:0000259" key="1">
    <source>
        <dbReference type="PROSITE" id="PS51831"/>
    </source>
</evidence>
<organism evidence="2 3">
    <name type="scientific">Paenibacillus agilis</name>
    <dbReference type="NCBI Taxonomy" id="3020863"/>
    <lineage>
        <taxon>Bacteria</taxon>
        <taxon>Bacillati</taxon>
        <taxon>Bacillota</taxon>
        <taxon>Bacilli</taxon>
        <taxon>Bacillales</taxon>
        <taxon>Paenibacillaceae</taxon>
        <taxon>Paenibacillus</taxon>
    </lineage>
</organism>
<dbReference type="OrthoDB" id="5295945at2"/>
<dbReference type="Gene3D" id="1.10.3210.10">
    <property type="entry name" value="Hypothetical protein af1432"/>
    <property type="match status" value="1"/>
</dbReference>
<sequence length="202" mass="23082">MGCYQQLIVKPLTGDLRHDTYQFLVDNGRPDTAQHCLDVGDETRKIALQYGVDPNAAACSGYLHDISAVIPNEERIAAAKELGIEVLPEEEAFPMIIHQKLSRQMAINLFKVDDHQIVNAAGCHTTLRANPTELDKVLFVADKIAWDQPGNPPYLNEIKQALERSLDHACFSYIDYLWQRRQQLKVVHPWLRDAYYELRNKV</sequence>
<dbReference type="RefSeq" id="WP_144991491.1">
    <property type="nucleotide sequence ID" value="NZ_VNJK01000001.1"/>
</dbReference>
<comment type="caution">
    <text evidence="2">The sequence shown here is derived from an EMBL/GenBank/DDBJ whole genome shotgun (WGS) entry which is preliminary data.</text>
</comment>
<dbReference type="Pfam" id="PF01966">
    <property type="entry name" value="HD"/>
    <property type="match status" value="1"/>
</dbReference>
<dbReference type="InterPro" id="IPR006674">
    <property type="entry name" value="HD_domain"/>
</dbReference>
<evidence type="ECO:0000313" key="3">
    <source>
        <dbReference type="Proteomes" id="UP000318102"/>
    </source>
</evidence>